<organism evidence="7 8">
    <name type="scientific">Sandaracinus amylolyticus</name>
    <dbReference type="NCBI Taxonomy" id="927083"/>
    <lineage>
        <taxon>Bacteria</taxon>
        <taxon>Pseudomonadati</taxon>
        <taxon>Myxococcota</taxon>
        <taxon>Polyangia</taxon>
        <taxon>Polyangiales</taxon>
        <taxon>Sandaracinaceae</taxon>
        <taxon>Sandaracinus</taxon>
    </lineage>
</organism>
<dbReference type="GO" id="GO:0004659">
    <property type="term" value="F:prenyltransferase activity"/>
    <property type="evidence" value="ECO:0007669"/>
    <property type="project" value="InterPro"/>
</dbReference>
<evidence type="ECO:0000256" key="6">
    <source>
        <dbReference type="RuleBase" id="RU004466"/>
    </source>
</evidence>
<dbReference type="InterPro" id="IPR033749">
    <property type="entry name" value="Polyprenyl_synt_CS"/>
</dbReference>
<dbReference type="SUPFAM" id="SSF48576">
    <property type="entry name" value="Terpenoid synthases"/>
    <property type="match status" value="1"/>
</dbReference>
<reference evidence="7 8" key="1">
    <citation type="submission" date="2015-03" db="EMBL/GenBank/DDBJ databases">
        <title>Genome assembly of Sandaracinus amylolyticus DSM 53668.</title>
        <authorList>
            <person name="Sharma G."/>
            <person name="Subramanian S."/>
        </authorList>
    </citation>
    <scope>NUCLEOTIDE SEQUENCE [LARGE SCALE GENOMIC DNA]</scope>
    <source>
        <strain evidence="7 8">DSM 53668</strain>
    </source>
</reference>
<dbReference type="PANTHER" id="PTHR12001">
    <property type="entry name" value="GERANYLGERANYL PYROPHOSPHATE SYNTHASE"/>
    <property type="match status" value="1"/>
</dbReference>
<dbReference type="PANTHER" id="PTHR12001:SF85">
    <property type="entry name" value="SHORT CHAIN ISOPRENYL DIPHOSPHATE SYNTHASE"/>
    <property type="match status" value="1"/>
</dbReference>
<evidence type="ECO:0000256" key="3">
    <source>
        <dbReference type="ARBA" id="ARBA00022679"/>
    </source>
</evidence>
<evidence type="ECO:0000256" key="1">
    <source>
        <dbReference type="ARBA" id="ARBA00001946"/>
    </source>
</evidence>
<proteinExistence type="inferred from homology"/>
<evidence type="ECO:0000313" key="7">
    <source>
        <dbReference type="EMBL" id="AKF03659.1"/>
    </source>
</evidence>
<comment type="similarity">
    <text evidence="2 6">Belongs to the FPP/GGPP synthase family.</text>
</comment>
<protein>
    <submittedName>
        <fullName evidence="7">Geranylgeranyl diphosphate synthase</fullName>
    </submittedName>
</protein>
<evidence type="ECO:0000313" key="8">
    <source>
        <dbReference type="Proteomes" id="UP000034883"/>
    </source>
</evidence>
<evidence type="ECO:0000256" key="4">
    <source>
        <dbReference type="ARBA" id="ARBA00022723"/>
    </source>
</evidence>
<keyword evidence="8" id="KW-1185">Reference proteome</keyword>
<dbReference type="Proteomes" id="UP000034883">
    <property type="component" value="Chromosome"/>
</dbReference>
<dbReference type="PROSITE" id="PS00723">
    <property type="entry name" value="POLYPRENYL_SYNTHASE_1"/>
    <property type="match status" value="1"/>
</dbReference>
<dbReference type="SFLD" id="SFLDS00005">
    <property type="entry name" value="Isoprenoid_Synthase_Type_I"/>
    <property type="match status" value="1"/>
</dbReference>
<dbReference type="STRING" id="927083.DB32_000808"/>
<dbReference type="AlphaFoldDB" id="A0A0F6SDL6"/>
<keyword evidence="4" id="KW-0479">Metal-binding</keyword>
<accession>A0A0F6SDL6</accession>
<dbReference type="KEGG" id="samy:DB32_000808"/>
<dbReference type="Gene3D" id="1.10.600.10">
    <property type="entry name" value="Farnesyl Diphosphate Synthase"/>
    <property type="match status" value="1"/>
</dbReference>
<evidence type="ECO:0000256" key="2">
    <source>
        <dbReference type="ARBA" id="ARBA00006706"/>
    </source>
</evidence>
<dbReference type="Pfam" id="PF00348">
    <property type="entry name" value="polyprenyl_synt"/>
    <property type="match status" value="1"/>
</dbReference>
<evidence type="ECO:0000256" key="5">
    <source>
        <dbReference type="ARBA" id="ARBA00022842"/>
    </source>
</evidence>
<name>A0A0F6SDL6_9BACT</name>
<keyword evidence="5" id="KW-0460">Magnesium</keyword>
<sequence length="329" mass="35033">MDARLARFFDDERRAASGLASEALELVEAIAALTMRGGKRLRPAVLVAAFRAVEPERDWRLTVDAGAALEVLQSYLLIHDDWMDGDDQRRGGPSVHAALGAKLGDAHLGASLAILAGDLGSAYAQRLFLGSVPHAARPVELHDAFVRMQVEVVMGQSLDLLASTDVSRMQQLKTGSYTVAGPLRMGALIGGASDAQLEALEAFGTPLGEAFQVRDDLLGTFGDPRQTGKPSGNDLRAGKRTALVLECERLVPASERGALTRVLGKKDATDADVAAATELFVKSGARKNVEQRLARLLDQACSALEGGTLLDPGRTMLRDLAGMLAIRDR</sequence>
<dbReference type="InterPro" id="IPR008949">
    <property type="entry name" value="Isoprenoid_synthase_dom_sf"/>
</dbReference>
<dbReference type="GO" id="GO:0008299">
    <property type="term" value="P:isoprenoid biosynthetic process"/>
    <property type="evidence" value="ECO:0007669"/>
    <property type="project" value="InterPro"/>
</dbReference>
<dbReference type="GO" id="GO:0046872">
    <property type="term" value="F:metal ion binding"/>
    <property type="evidence" value="ECO:0007669"/>
    <property type="project" value="UniProtKB-KW"/>
</dbReference>
<comment type="cofactor">
    <cofactor evidence="1">
        <name>Mg(2+)</name>
        <dbReference type="ChEBI" id="CHEBI:18420"/>
    </cofactor>
</comment>
<dbReference type="EMBL" id="CP011125">
    <property type="protein sequence ID" value="AKF03659.1"/>
    <property type="molecule type" value="Genomic_DNA"/>
</dbReference>
<dbReference type="PROSITE" id="PS00444">
    <property type="entry name" value="POLYPRENYL_SYNTHASE_2"/>
    <property type="match status" value="1"/>
</dbReference>
<gene>
    <name evidence="7" type="ORF">DB32_000808</name>
</gene>
<dbReference type="CDD" id="cd00685">
    <property type="entry name" value="Trans_IPPS_HT"/>
    <property type="match status" value="1"/>
</dbReference>
<keyword evidence="3 6" id="KW-0808">Transferase</keyword>
<dbReference type="InterPro" id="IPR000092">
    <property type="entry name" value="Polyprenyl_synt"/>
</dbReference>